<keyword evidence="3" id="KW-1185">Reference proteome</keyword>
<dbReference type="STRING" id="933084.A0A067PYA9"/>
<dbReference type="HOGENOM" id="CLU_010119_7_0_1"/>
<dbReference type="InterPro" id="IPR027443">
    <property type="entry name" value="IPNS-like_sf"/>
</dbReference>
<dbReference type="SUPFAM" id="SSF51197">
    <property type="entry name" value="Clavaminate synthase-like"/>
    <property type="match status" value="1"/>
</dbReference>
<evidence type="ECO:0000259" key="1">
    <source>
        <dbReference type="PROSITE" id="PS51471"/>
    </source>
</evidence>
<dbReference type="InterPro" id="IPR044861">
    <property type="entry name" value="IPNS-like_FE2OG_OXY"/>
</dbReference>
<dbReference type="InterPro" id="IPR050231">
    <property type="entry name" value="Iron_ascorbate_oxido_reductase"/>
</dbReference>
<name>A0A067PYA9_9AGAM</name>
<organism evidence="2 3">
    <name type="scientific">Jaapia argillacea MUCL 33604</name>
    <dbReference type="NCBI Taxonomy" id="933084"/>
    <lineage>
        <taxon>Eukaryota</taxon>
        <taxon>Fungi</taxon>
        <taxon>Dikarya</taxon>
        <taxon>Basidiomycota</taxon>
        <taxon>Agaricomycotina</taxon>
        <taxon>Agaricomycetes</taxon>
        <taxon>Agaricomycetidae</taxon>
        <taxon>Jaapiales</taxon>
        <taxon>Jaapiaceae</taxon>
        <taxon>Jaapia</taxon>
    </lineage>
</organism>
<evidence type="ECO:0000313" key="2">
    <source>
        <dbReference type="EMBL" id="KDQ59699.1"/>
    </source>
</evidence>
<reference evidence="3" key="1">
    <citation type="journal article" date="2014" name="Proc. Natl. Acad. Sci. U.S.A.">
        <title>Extensive sampling of basidiomycete genomes demonstrates inadequacy of the white-rot/brown-rot paradigm for wood decay fungi.</title>
        <authorList>
            <person name="Riley R."/>
            <person name="Salamov A.A."/>
            <person name="Brown D.W."/>
            <person name="Nagy L.G."/>
            <person name="Floudas D."/>
            <person name="Held B.W."/>
            <person name="Levasseur A."/>
            <person name="Lombard V."/>
            <person name="Morin E."/>
            <person name="Otillar R."/>
            <person name="Lindquist E.A."/>
            <person name="Sun H."/>
            <person name="LaButti K.M."/>
            <person name="Schmutz J."/>
            <person name="Jabbour D."/>
            <person name="Luo H."/>
            <person name="Baker S.E."/>
            <person name="Pisabarro A.G."/>
            <person name="Walton J.D."/>
            <person name="Blanchette R.A."/>
            <person name="Henrissat B."/>
            <person name="Martin F."/>
            <person name="Cullen D."/>
            <person name="Hibbett D.S."/>
            <person name="Grigoriev I.V."/>
        </authorList>
    </citation>
    <scope>NUCLEOTIDE SEQUENCE [LARGE SCALE GENOMIC DNA]</scope>
    <source>
        <strain evidence="3">MUCL 33604</strain>
    </source>
</reference>
<dbReference type="EMBL" id="KL197715">
    <property type="protein sequence ID" value="KDQ59699.1"/>
    <property type="molecule type" value="Genomic_DNA"/>
</dbReference>
<sequence length="178" mass="19834">MRCFKYEPKEGEGVGKDVFGIGEHSDFGLLTILGQTTPGLQVVSPYTQEYVDVPVIEGALCINVGDMLDMLTGGRFISPFHRVIPPAPGSERISFPFFFDFGWDAKMQPLPLSHLPALSPALTDAAHTRWSKTTFATVEGYWWQYLAKKVMKVFPDLKLPDFEANKAPSTRFSITVDT</sequence>
<feature type="domain" description="Fe2OG dioxygenase" evidence="1">
    <location>
        <begin position="1"/>
        <end position="101"/>
    </location>
</feature>
<dbReference type="InParanoid" id="A0A067PYA9"/>
<dbReference type="OrthoDB" id="288590at2759"/>
<dbReference type="Pfam" id="PF03171">
    <property type="entry name" value="2OG-FeII_Oxy"/>
    <property type="match status" value="1"/>
</dbReference>
<dbReference type="AlphaFoldDB" id="A0A067PYA9"/>
<dbReference type="InterPro" id="IPR005123">
    <property type="entry name" value="Oxoglu/Fe-dep_dioxygenase_dom"/>
</dbReference>
<gene>
    <name evidence="2" type="ORF">JAAARDRAFT_629750</name>
</gene>
<dbReference type="Gene3D" id="2.60.120.330">
    <property type="entry name" value="B-lactam Antibiotic, Isopenicillin N Synthase, Chain"/>
    <property type="match status" value="1"/>
</dbReference>
<protein>
    <recommendedName>
        <fullName evidence="1">Fe2OG dioxygenase domain-containing protein</fullName>
    </recommendedName>
</protein>
<dbReference type="PANTHER" id="PTHR47990">
    <property type="entry name" value="2-OXOGLUTARATE (2OG) AND FE(II)-DEPENDENT OXYGENASE SUPERFAMILY PROTEIN-RELATED"/>
    <property type="match status" value="1"/>
</dbReference>
<dbReference type="PROSITE" id="PS51471">
    <property type="entry name" value="FE2OG_OXY"/>
    <property type="match status" value="1"/>
</dbReference>
<evidence type="ECO:0000313" key="3">
    <source>
        <dbReference type="Proteomes" id="UP000027265"/>
    </source>
</evidence>
<dbReference type="Proteomes" id="UP000027265">
    <property type="component" value="Unassembled WGS sequence"/>
</dbReference>
<accession>A0A067PYA9</accession>
<proteinExistence type="predicted"/>